<name>A0ABU7GF81_9SPHN</name>
<comment type="subunit">
    <text evidence="19">Homodimer. The monomeric form is inactive while the homodimer is active.</text>
</comment>
<keyword evidence="12" id="KW-0256">Endoplasmic reticulum</keyword>
<keyword evidence="16" id="KW-0865">Zymogen</keyword>
<proteinExistence type="predicted"/>
<dbReference type="Proteomes" id="UP001343492">
    <property type="component" value="Unassembled WGS sequence"/>
</dbReference>
<evidence type="ECO:0000256" key="14">
    <source>
        <dbReference type="ARBA" id="ARBA00023034"/>
    </source>
</evidence>
<keyword evidence="24" id="KW-1185">Reference proteome</keyword>
<keyword evidence="14" id="KW-0333">Golgi apparatus</keyword>
<gene>
    <name evidence="23" type="ORF">VRS74_07750</name>
</gene>
<dbReference type="EMBL" id="JAZDQV010000006">
    <property type="protein sequence ID" value="MEE1877571.1"/>
    <property type="molecule type" value="Genomic_DNA"/>
</dbReference>
<evidence type="ECO:0000256" key="9">
    <source>
        <dbReference type="ARBA" id="ARBA00022723"/>
    </source>
</evidence>
<feature type="domain" description="Peptidase M28" evidence="22">
    <location>
        <begin position="256"/>
        <end position="442"/>
    </location>
</feature>
<evidence type="ECO:0000313" key="24">
    <source>
        <dbReference type="Proteomes" id="UP001343492"/>
    </source>
</evidence>
<evidence type="ECO:0000256" key="11">
    <source>
        <dbReference type="ARBA" id="ARBA00022801"/>
    </source>
</evidence>
<keyword evidence="7" id="KW-0121">Carboxypeptidase</keyword>
<evidence type="ECO:0000256" key="21">
    <source>
        <dbReference type="SAM" id="SignalP"/>
    </source>
</evidence>
<evidence type="ECO:0000256" key="3">
    <source>
        <dbReference type="ARBA" id="ARBA00004555"/>
    </source>
</evidence>
<evidence type="ECO:0000259" key="22">
    <source>
        <dbReference type="Pfam" id="PF04389"/>
    </source>
</evidence>
<reference evidence="23 24" key="1">
    <citation type="submission" date="2024-01" db="EMBL/GenBank/DDBJ databases">
        <title>The genome sequence of Erythrobacteraceae sp. strain 1XM1-14.</title>
        <authorList>
            <person name="Liu Y."/>
        </authorList>
    </citation>
    <scope>NUCLEOTIDE SEQUENCE [LARGE SCALE GENOMIC DNA]</scope>
    <source>
        <strain evidence="23 24">1XM1-14</strain>
    </source>
</reference>
<evidence type="ECO:0000256" key="7">
    <source>
        <dbReference type="ARBA" id="ARBA00022645"/>
    </source>
</evidence>
<evidence type="ECO:0000256" key="8">
    <source>
        <dbReference type="ARBA" id="ARBA00022670"/>
    </source>
</evidence>
<keyword evidence="6" id="KW-0964">Secreted</keyword>
<evidence type="ECO:0000256" key="6">
    <source>
        <dbReference type="ARBA" id="ARBA00022525"/>
    </source>
</evidence>
<accession>A0ABU7GF81</accession>
<keyword evidence="10 21" id="KW-0732">Signal</keyword>
<organism evidence="23 24">
    <name type="scientific">Altererythrobacter litoralis</name>
    <dbReference type="NCBI Taxonomy" id="3113904"/>
    <lineage>
        <taxon>Bacteria</taxon>
        <taxon>Pseudomonadati</taxon>
        <taxon>Pseudomonadota</taxon>
        <taxon>Alphaproteobacteria</taxon>
        <taxon>Sphingomonadales</taxon>
        <taxon>Erythrobacteraceae</taxon>
        <taxon>Altererythrobacter</taxon>
    </lineage>
</organism>
<evidence type="ECO:0000256" key="16">
    <source>
        <dbReference type="ARBA" id="ARBA00023145"/>
    </source>
</evidence>
<evidence type="ECO:0000256" key="4">
    <source>
        <dbReference type="ARBA" id="ARBA00004613"/>
    </source>
</evidence>
<keyword evidence="17" id="KW-0325">Glycoprotein</keyword>
<dbReference type="Gene3D" id="3.50.30.30">
    <property type="match status" value="1"/>
</dbReference>
<protein>
    <recommendedName>
        <fullName evidence="5">Carboxypeptidase Q</fullName>
    </recommendedName>
    <alternativeName>
        <fullName evidence="20">Plasma glutamate carboxypeptidase</fullName>
    </alternativeName>
</protein>
<evidence type="ECO:0000256" key="20">
    <source>
        <dbReference type="ARBA" id="ARBA00033328"/>
    </source>
</evidence>
<evidence type="ECO:0000256" key="1">
    <source>
        <dbReference type="ARBA" id="ARBA00004240"/>
    </source>
</evidence>
<comment type="caution">
    <text evidence="23">The sequence shown here is derived from an EMBL/GenBank/DDBJ whole genome shotgun (WGS) entry which is preliminary data.</text>
</comment>
<evidence type="ECO:0000256" key="13">
    <source>
        <dbReference type="ARBA" id="ARBA00022833"/>
    </source>
</evidence>
<feature type="signal peptide" evidence="21">
    <location>
        <begin position="1"/>
        <end position="19"/>
    </location>
</feature>
<dbReference type="InterPro" id="IPR007484">
    <property type="entry name" value="Peptidase_M28"/>
</dbReference>
<dbReference type="PANTHER" id="PTHR12053:SF3">
    <property type="entry name" value="CARBOXYPEPTIDASE Q"/>
    <property type="match status" value="1"/>
</dbReference>
<evidence type="ECO:0000256" key="15">
    <source>
        <dbReference type="ARBA" id="ARBA00023049"/>
    </source>
</evidence>
<evidence type="ECO:0000256" key="19">
    <source>
        <dbReference type="ARBA" id="ARBA00025833"/>
    </source>
</evidence>
<evidence type="ECO:0000256" key="2">
    <source>
        <dbReference type="ARBA" id="ARBA00004371"/>
    </source>
</evidence>
<keyword evidence="15" id="KW-0482">Metalloprotease</keyword>
<keyword evidence="13" id="KW-0862">Zinc</keyword>
<feature type="chain" id="PRO_5045491066" description="Carboxypeptidase Q" evidence="21">
    <location>
        <begin position="20"/>
        <end position="468"/>
    </location>
</feature>
<dbReference type="Gene3D" id="3.40.630.10">
    <property type="entry name" value="Zn peptidases"/>
    <property type="match status" value="1"/>
</dbReference>
<dbReference type="InterPro" id="IPR039866">
    <property type="entry name" value="CPQ"/>
</dbReference>
<sequence length="468" mass="49534">MKTPLLALAALSLATAAHATKPTPSLDEQADQALAGDGWAWDFVEGITTEVGPRQAGTEAEARGREWAMRWLKAHGFANVADEPYDMPTWVRGEERAWVIAPFAQPMHITALGNSASTGAEGIEAEVIYFPSYADLAAAPAGSLAGKIAFISHDMRPTQDGSSYGFAGPARWTGPSLAATNGAIATVIRSIGTENHRTPHTGGTNFAEGVDPIPAGAISNPDADNLERIFARADGKPVRMRLVLTPQNLGTTKSGNVVGEIVGRDPSLPPVLVACHLDSWDLGTGAIDDGAGCGIVAAAALHVQRTGQPLRTVRVLFAGAEETGLWGSKAYAAAHRDEPIGVGLESDFGADRIWRFDSNFSTANSELHGRIARAVARFGVATSNNVANGGADIEIARVQQTAIIDLKQDGTRYFDLHHTPDDTLDKIDPVQLRQNVAVWTQVVGILANEAEPIKPAPIRPDAPPVMHQ</sequence>
<dbReference type="Pfam" id="PF04389">
    <property type="entry name" value="Peptidase_M28"/>
    <property type="match status" value="1"/>
</dbReference>
<keyword evidence="9" id="KW-0479">Metal-binding</keyword>
<evidence type="ECO:0000256" key="17">
    <source>
        <dbReference type="ARBA" id="ARBA00023180"/>
    </source>
</evidence>
<evidence type="ECO:0000256" key="18">
    <source>
        <dbReference type="ARBA" id="ARBA00023228"/>
    </source>
</evidence>
<dbReference type="RefSeq" id="WP_354144670.1">
    <property type="nucleotide sequence ID" value="NZ_JAZDQV010000006.1"/>
</dbReference>
<evidence type="ECO:0000256" key="5">
    <source>
        <dbReference type="ARBA" id="ARBA00014116"/>
    </source>
</evidence>
<dbReference type="PANTHER" id="PTHR12053">
    <property type="entry name" value="PROTEASE FAMILY M28 PLASMA GLUTAMATE CARBOXYPEPTIDASE-RELATED"/>
    <property type="match status" value="1"/>
</dbReference>
<keyword evidence="18" id="KW-0458">Lysosome</keyword>
<evidence type="ECO:0000256" key="12">
    <source>
        <dbReference type="ARBA" id="ARBA00022824"/>
    </source>
</evidence>
<comment type="subcellular location">
    <subcellularLocation>
        <location evidence="1">Endoplasmic reticulum</location>
    </subcellularLocation>
    <subcellularLocation>
        <location evidence="3">Golgi apparatus</location>
    </subcellularLocation>
    <subcellularLocation>
        <location evidence="2">Lysosome</location>
    </subcellularLocation>
    <subcellularLocation>
        <location evidence="4">Secreted</location>
    </subcellularLocation>
</comment>
<evidence type="ECO:0000256" key="10">
    <source>
        <dbReference type="ARBA" id="ARBA00022729"/>
    </source>
</evidence>
<keyword evidence="8" id="KW-0645">Protease</keyword>
<dbReference type="SUPFAM" id="SSF53187">
    <property type="entry name" value="Zn-dependent exopeptidases"/>
    <property type="match status" value="1"/>
</dbReference>
<evidence type="ECO:0000313" key="23">
    <source>
        <dbReference type="EMBL" id="MEE1877571.1"/>
    </source>
</evidence>
<keyword evidence="11" id="KW-0378">Hydrolase</keyword>